<protein>
    <submittedName>
        <fullName evidence="1">Uncharacterized protein</fullName>
    </submittedName>
</protein>
<dbReference type="EMBL" id="JAUTXT010000055">
    <property type="protein sequence ID" value="KAK3670535.1"/>
    <property type="molecule type" value="Genomic_DNA"/>
</dbReference>
<evidence type="ECO:0000313" key="2">
    <source>
        <dbReference type="Proteomes" id="UP001274830"/>
    </source>
</evidence>
<dbReference type="AlphaFoldDB" id="A0AAE0TP71"/>
<gene>
    <name evidence="1" type="ORF">LTR78_009639</name>
</gene>
<reference evidence="1" key="1">
    <citation type="submission" date="2023-07" db="EMBL/GenBank/DDBJ databases">
        <title>Black Yeasts Isolated from many extreme environments.</title>
        <authorList>
            <person name="Coleine C."/>
            <person name="Stajich J.E."/>
            <person name="Selbmann L."/>
        </authorList>
    </citation>
    <scope>NUCLEOTIDE SEQUENCE</scope>
    <source>
        <strain evidence="1">CCFEE 5485</strain>
    </source>
</reference>
<name>A0AAE0TP71_9PEZI</name>
<sequence length="219" mass="24915">MQQTLGSGEWLQCHGLHLPYALLLHLRRAHHDAAEDPLVIDPDVLAAAAVARAEAEIAESEVLRQAKLDQAICIELQGEIWARSARAQEAHMEGVIWNQRWYEAALGAVTAALKGLELHAHLDSLTSPLKLAELHRRDVLDMLYKDRSFRMEYESVMLDFLDDHPAEADLLAPMRGLFERVSKLASDVHEMCDKWLKEHPDDRIPFRGDRRHAGQPREE</sequence>
<comment type="caution">
    <text evidence="1">The sequence shown here is derived from an EMBL/GenBank/DDBJ whole genome shotgun (WGS) entry which is preliminary data.</text>
</comment>
<evidence type="ECO:0000313" key="1">
    <source>
        <dbReference type="EMBL" id="KAK3670535.1"/>
    </source>
</evidence>
<organism evidence="1 2">
    <name type="scientific">Recurvomyces mirabilis</name>
    <dbReference type="NCBI Taxonomy" id="574656"/>
    <lineage>
        <taxon>Eukaryota</taxon>
        <taxon>Fungi</taxon>
        <taxon>Dikarya</taxon>
        <taxon>Ascomycota</taxon>
        <taxon>Pezizomycotina</taxon>
        <taxon>Dothideomycetes</taxon>
        <taxon>Dothideomycetidae</taxon>
        <taxon>Mycosphaerellales</taxon>
        <taxon>Teratosphaeriaceae</taxon>
        <taxon>Recurvomyces</taxon>
    </lineage>
</organism>
<dbReference type="Proteomes" id="UP001274830">
    <property type="component" value="Unassembled WGS sequence"/>
</dbReference>
<accession>A0AAE0TP71</accession>
<keyword evidence="2" id="KW-1185">Reference proteome</keyword>
<proteinExistence type="predicted"/>